<dbReference type="STRING" id="1432141.A0A015JC75"/>
<dbReference type="InterPro" id="IPR012677">
    <property type="entry name" value="Nucleotide-bd_a/b_plait_sf"/>
</dbReference>
<feature type="region of interest" description="Disordered" evidence="4">
    <location>
        <begin position="240"/>
        <end position="361"/>
    </location>
</feature>
<feature type="compositionally biased region" description="Basic and acidic residues" evidence="4">
    <location>
        <begin position="287"/>
        <end position="302"/>
    </location>
</feature>
<dbReference type="GO" id="GO:0003729">
    <property type="term" value="F:mRNA binding"/>
    <property type="evidence" value="ECO:0007669"/>
    <property type="project" value="TreeGrafter"/>
</dbReference>
<dbReference type="InterPro" id="IPR000504">
    <property type="entry name" value="RRM_dom"/>
</dbReference>
<dbReference type="GO" id="GO:0000398">
    <property type="term" value="P:mRNA splicing, via spliceosome"/>
    <property type="evidence" value="ECO:0007669"/>
    <property type="project" value="TreeGrafter"/>
</dbReference>
<evidence type="ECO:0000256" key="3">
    <source>
        <dbReference type="PROSITE-ProRule" id="PRU00176"/>
    </source>
</evidence>
<feature type="chain" id="PRO_5001475258" evidence="5">
    <location>
        <begin position="24"/>
        <end position="361"/>
    </location>
</feature>
<keyword evidence="3" id="KW-0694">RNA-binding</keyword>
<reference evidence="7 8" key="1">
    <citation type="submission" date="2014-02" db="EMBL/GenBank/DDBJ databases">
        <title>Single nucleus genome sequencing reveals high similarity among nuclei of an endomycorrhizal fungus.</title>
        <authorList>
            <person name="Lin K."/>
            <person name="Geurts R."/>
            <person name="Zhang Z."/>
            <person name="Limpens E."/>
            <person name="Saunders D.G."/>
            <person name="Mu D."/>
            <person name="Pang E."/>
            <person name="Cao H."/>
            <person name="Cha H."/>
            <person name="Lin T."/>
            <person name="Zhou Q."/>
            <person name="Shang Y."/>
            <person name="Li Y."/>
            <person name="Ivanov S."/>
            <person name="Sharma T."/>
            <person name="Velzen R.V."/>
            <person name="Ruijter N.D."/>
            <person name="Aanen D.K."/>
            <person name="Win J."/>
            <person name="Kamoun S."/>
            <person name="Bisseling T."/>
            <person name="Huang S."/>
        </authorList>
    </citation>
    <scope>NUCLEOTIDE SEQUENCE [LARGE SCALE GENOMIC DNA]</scope>
    <source>
        <strain evidence="8">DAOM197198w</strain>
    </source>
</reference>
<dbReference type="HOGENOM" id="CLU_767562_0_0_1"/>
<feature type="compositionally biased region" description="Basic residues" evidence="4">
    <location>
        <begin position="303"/>
        <end position="320"/>
    </location>
</feature>
<keyword evidence="2" id="KW-0539">Nucleus</keyword>
<dbReference type="Proteomes" id="UP000022910">
    <property type="component" value="Unassembled WGS sequence"/>
</dbReference>
<dbReference type="PANTHER" id="PTHR13952">
    <property type="entry name" value="U1 SMALL NUCLEAR RIBONUCLEOPROTEIN 70 KD"/>
    <property type="match status" value="1"/>
</dbReference>
<evidence type="ECO:0000313" key="8">
    <source>
        <dbReference type="Proteomes" id="UP000022910"/>
    </source>
</evidence>
<comment type="caution">
    <text evidence="7">The sequence shown here is derived from an EMBL/GenBank/DDBJ whole genome shotgun (WGS) entry which is preliminary data.</text>
</comment>
<dbReference type="SMART" id="SM00360">
    <property type="entry name" value="RRM"/>
    <property type="match status" value="1"/>
</dbReference>
<comment type="subcellular location">
    <subcellularLocation>
        <location evidence="1">Nucleus</location>
    </subcellularLocation>
</comment>
<dbReference type="FunFam" id="3.30.70.330:FF:000132">
    <property type="entry name" value="Small nuclear ribonucleoprotein U11/U12 subunit 35"/>
    <property type="match status" value="1"/>
</dbReference>
<dbReference type="InterPro" id="IPR051183">
    <property type="entry name" value="U1_U11-U12_snRNP_70-35kDa"/>
</dbReference>
<dbReference type="PANTHER" id="PTHR13952:SF6">
    <property type="entry name" value="U11_U12 SMALL NUCLEAR RIBONUCLEOPROTEIN 35 KDA PROTEIN"/>
    <property type="match status" value="1"/>
</dbReference>
<proteinExistence type="predicted"/>
<feature type="compositionally biased region" description="Polar residues" evidence="4">
    <location>
        <begin position="240"/>
        <end position="252"/>
    </location>
</feature>
<feature type="signal peptide" evidence="5">
    <location>
        <begin position="1"/>
        <end position="23"/>
    </location>
</feature>
<dbReference type="SMR" id="A0A015JC75"/>
<feature type="compositionally biased region" description="Basic and acidic residues" evidence="4">
    <location>
        <begin position="253"/>
        <end position="277"/>
    </location>
</feature>
<dbReference type="AlphaFoldDB" id="A0A015JC75"/>
<name>A0A015JC75_RHIIW</name>
<dbReference type="GO" id="GO:0017069">
    <property type="term" value="F:snRNA binding"/>
    <property type="evidence" value="ECO:0007669"/>
    <property type="project" value="TreeGrafter"/>
</dbReference>
<feature type="domain" description="RRM" evidence="6">
    <location>
        <begin position="67"/>
        <end position="145"/>
    </location>
</feature>
<feature type="compositionally biased region" description="Basic residues" evidence="4">
    <location>
        <begin position="350"/>
        <end position="361"/>
    </location>
</feature>
<evidence type="ECO:0000256" key="5">
    <source>
        <dbReference type="SAM" id="SignalP"/>
    </source>
</evidence>
<evidence type="ECO:0000256" key="4">
    <source>
        <dbReference type="SAM" id="MobiDB-lite"/>
    </source>
</evidence>
<accession>A0A015JC75</accession>
<keyword evidence="8" id="KW-1185">Reference proteome</keyword>
<dbReference type="EMBL" id="JEMT01018007">
    <property type="protein sequence ID" value="EXX67097.1"/>
    <property type="molecule type" value="Genomic_DNA"/>
</dbReference>
<protein>
    <submittedName>
        <fullName evidence="7">Snp1p</fullName>
    </submittedName>
</protein>
<evidence type="ECO:0000256" key="2">
    <source>
        <dbReference type="ARBA" id="ARBA00023242"/>
    </source>
</evidence>
<dbReference type="SUPFAM" id="SSF54928">
    <property type="entry name" value="RNA-binding domain, RBD"/>
    <property type="match status" value="1"/>
</dbReference>
<evidence type="ECO:0000259" key="6">
    <source>
        <dbReference type="PROSITE" id="PS50102"/>
    </source>
</evidence>
<gene>
    <name evidence="7" type="ORF">RirG_117440</name>
</gene>
<dbReference type="Gene3D" id="3.30.70.330">
    <property type="match status" value="1"/>
</dbReference>
<evidence type="ECO:0000313" key="7">
    <source>
        <dbReference type="EMBL" id="EXX67097.1"/>
    </source>
</evidence>
<dbReference type="Pfam" id="PF00076">
    <property type="entry name" value="RRM_1"/>
    <property type="match status" value="1"/>
</dbReference>
<keyword evidence="5" id="KW-0732">Signal</keyword>
<organism evidence="7 8">
    <name type="scientific">Rhizophagus irregularis (strain DAOM 197198w)</name>
    <name type="common">Glomus intraradices</name>
    <dbReference type="NCBI Taxonomy" id="1432141"/>
    <lineage>
        <taxon>Eukaryota</taxon>
        <taxon>Fungi</taxon>
        <taxon>Fungi incertae sedis</taxon>
        <taxon>Mucoromycota</taxon>
        <taxon>Glomeromycotina</taxon>
        <taxon>Glomeromycetes</taxon>
        <taxon>Glomerales</taxon>
        <taxon>Glomeraceae</taxon>
        <taxon>Rhizophagus</taxon>
    </lineage>
</organism>
<sequence length="361" mass="43231">MWYAKNFLQFLILIIQEMWYAKKYDPLQAGSIDGTDTVPHDHGILRAQNSNYVPPSDKDDVTSDPFHTIFVGRLNPDTTEETLTQVFEKFGTIKKIRLVRNIVTGDSRGYAFIEFTHERSCQEAYRYAYKMTIDGRQILVDYERSRIMEGWIPRRMGGGFAGRKESGQLRFGARDRPFKRPLNIAVNQYMPEILPDQRFDDCWRHNANRRGTNSSSSATQNYRSIFQYSKDLHFNRQGKSSITGISNYNPRNSPDEERFTYNKRNESPSRFHHEKSIDSFSSRHRVHTNEFHQAENKYNQEKKFRRYSKSRSRSPPRYRHNNREKSEYRRSRSRDKNQDRYIHSKEKYKSHERRRNNEHRR</sequence>
<evidence type="ECO:0000256" key="1">
    <source>
        <dbReference type="ARBA" id="ARBA00004123"/>
    </source>
</evidence>
<feature type="compositionally biased region" description="Basic and acidic residues" evidence="4">
    <location>
        <begin position="321"/>
        <end position="349"/>
    </location>
</feature>
<dbReference type="GO" id="GO:0071011">
    <property type="term" value="C:precatalytic spliceosome"/>
    <property type="evidence" value="ECO:0007669"/>
    <property type="project" value="TreeGrafter"/>
</dbReference>
<dbReference type="PROSITE" id="PS50102">
    <property type="entry name" value="RRM"/>
    <property type="match status" value="1"/>
</dbReference>
<dbReference type="InterPro" id="IPR035979">
    <property type="entry name" value="RBD_domain_sf"/>
</dbReference>
<dbReference type="OrthoDB" id="6159137at2759"/>